<feature type="domain" description="Peptidoglycan recognition protein family" evidence="2">
    <location>
        <begin position="44"/>
        <end position="186"/>
    </location>
</feature>
<dbReference type="InterPro" id="IPR015510">
    <property type="entry name" value="PGRP"/>
</dbReference>
<comment type="similarity">
    <text evidence="1">Belongs to the N-acetylmuramoyl-L-alanine amidase 2 family.</text>
</comment>
<proteinExistence type="inferred from homology"/>
<dbReference type="AlphaFoldDB" id="A0A7X3H4W7"/>
<name>A0A7X3H4W7_9GAMM</name>
<dbReference type="InterPro" id="IPR036505">
    <property type="entry name" value="Amidase/PGRP_sf"/>
</dbReference>
<dbReference type="GO" id="GO:0008270">
    <property type="term" value="F:zinc ion binding"/>
    <property type="evidence" value="ECO:0007669"/>
    <property type="project" value="InterPro"/>
</dbReference>
<dbReference type="PANTHER" id="PTHR11022">
    <property type="entry name" value="PEPTIDOGLYCAN RECOGNITION PROTEIN"/>
    <property type="match status" value="1"/>
</dbReference>
<dbReference type="PANTHER" id="PTHR11022:SF41">
    <property type="entry name" value="PEPTIDOGLYCAN-RECOGNITION PROTEIN LC-RELATED"/>
    <property type="match status" value="1"/>
</dbReference>
<evidence type="ECO:0000313" key="3">
    <source>
        <dbReference type="EMBL" id="MWK55155.1"/>
    </source>
</evidence>
<dbReference type="SUPFAM" id="SSF55846">
    <property type="entry name" value="N-acetylmuramoyl-L-alanine amidase-like"/>
    <property type="match status" value="1"/>
</dbReference>
<evidence type="ECO:0000259" key="2">
    <source>
        <dbReference type="SMART" id="SM00701"/>
    </source>
</evidence>
<sequence length="234" mass="26103">MSFKTKAQAKEVKPEQPMKHVSIAVNDRAATREALIRKIRALNGRFVERSKWGAVKGHAKASDWNYSMIALHHAGRSYSCGTGGEQMREIQTKQMDEFDDFSYHFGISCDGTIYEGRDIRLKGSHVRYYNTGVIGIVLLNNFTTAEEGGDIVAWGRQSIEFFGVNTTNTIPAPQIDAVLTLVSALKSFFVIKHFGGHREFPNQLSEGKICPGNIAMELVRNIRTKTQLLPPPTS</sequence>
<dbReference type="Gene3D" id="3.40.80.10">
    <property type="entry name" value="Peptidoglycan recognition protein-like"/>
    <property type="match status" value="1"/>
</dbReference>
<accession>A0A7X3H4W7</accession>
<comment type="caution">
    <text evidence="3">The sequence shown here is derived from an EMBL/GenBank/DDBJ whole genome shotgun (WGS) entry which is preliminary data.</text>
</comment>
<organism evidence="3 4">
    <name type="scientific">Metapseudomonas otitidis</name>
    <dbReference type="NCBI Taxonomy" id="319939"/>
    <lineage>
        <taxon>Bacteria</taxon>
        <taxon>Pseudomonadati</taxon>
        <taxon>Pseudomonadota</taxon>
        <taxon>Gammaproteobacteria</taxon>
        <taxon>Pseudomonadales</taxon>
        <taxon>Pseudomonadaceae</taxon>
        <taxon>Metapseudomonas</taxon>
    </lineage>
</organism>
<dbReference type="EMBL" id="WTFN01000006">
    <property type="protein sequence ID" value="MWK55155.1"/>
    <property type="molecule type" value="Genomic_DNA"/>
</dbReference>
<dbReference type="RefSeq" id="WP_160479994.1">
    <property type="nucleotide sequence ID" value="NZ_WTFN01000006.1"/>
</dbReference>
<dbReference type="SMART" id="SM00701">
    <property type="entry name" value="PGRP"/>
    <property type="match status" value="1"/>
</dbReference>
<dbReference type="Proteomes" id="UP000461288">
    <property type="component" value="Unassembled WGS sequence"/>
</dbReference>
<evidence type="ECO:0000313" key="4">
    <source>
        <dbReference type="Proteomes" id="UP000461288"/>
    </source>
</evidence>
<reference evidence="3 4" key="1">
    <citation type="submission" date="2019-12" db="EMBL/GenBank/DDBJ databases">
        <title>Draft genome sequence of Pseudomonas otitidis recovered from a chicken carcass.</title>
        <authorList>
            <person name="Vieira T.R."/>
            <person name="Oliviera E.F.C."/>
            <person name="Silva N.M.V."/>
            <person name="Sambrano G.E."/>
            <person name="Cibulski S.P."/>
            <person name="Cardoso M.R.I."/>
        </authorList>
    </citation>
    <scope>NUCLEOTIDE SEQUENCE [LARGE SCALE GENOMIC DNA]</scope>
    <source>
        <strain evidence="3 4">25_K</strain>
    </source>
</reference>
<dbReference type="InterPro" id="IPR006619">
    <property type="entry name" value="PGRP_domain_met/bac"/>
</dbReference>
<dbReference type="GO" id="GO:0009253">
    <property type="term" value="P:peptidoglycan catabolic process"/>
    <property type="evidence" value="ECO:0007669"/>
    <property type="project" value="InterPro"/>
</dbReference>
<dbReference type="InterPro" id="IPR002502">
    <property type="entry name" value="Amidase_domain"/>
</dbReference>
<dbReference type="CDD" id="cd06583">
    <property type="entry name" value="PGRP"/>
    <property type="match status" value="1"/>
</dbReference>
<dbReference type="GO" id="GO:0008745">
    <property type="term" value="F:N-acetylmuramoyl-L-alanine amidase activity"/>
    <property type="evidence" value="ECO:0007669"/>
    <property type="project" value="InterPro"/>
</dbReference>
<dbReference type="Pfam" id="PF01510">
    <property type="entry name" value="Amidase_2"/>
    <property type="match status" value="1"/>
</dbReference>
<protein>
    <submittedName>
        <fullName evidence="3">N-acetylmuramoyl-L-alanine amidase</fullName>
    </submittedName>
</protein>
<evidence type="ECO:0000256" key="1">
    <source>
        <dbReference type="ARBA" id="ARBA00007553"/>
    </source>
</evidence>
<gene>
    <name evidence="3" type="ORF">GO594_04150</name>
</gene>